<comment type="caution">
    <text evidence="2">The sequence shown here is derived from an EMBL/GenBank/DDBJ whole genome shotgun (WGS) entry which is preliminary data.</text>
</comment>
<sequence>MGASRQCSRDRPPLTLDSEDRGHHSARMVYCANLFRENIYYVATLCNLVKCDLACKFENEISHGNNVIIENVDNKLRRFSVRTIPK</sequence>
<organism evidence="2 3">
    <name type="scientific">Edwardsiella tarda ATCC 23685</name>
    <dbReference type="NCBI Taxonomy" id="500638"/>
    <lineage>
        <taxon>Bacteria</taxon>
        <taxon>Pseudomonadati</taxon>
        <taxon>Pseudomonadota</taxon>
        <taxon>Gammaproteobacteria</taxon>
        <taxon>Enterobacterales</taxon>
        <taxon>Hafniaceae</taxon>
        <taxon>Edwardsiella</taxon>
    </lineage>
</organism>
<reference evidence="2 3" key="1">
    <citation type="submission" date="2010-02" db="EMBL/GenBank/DDBJ databases">
        <authorList>
            <person name="Weinstock G."/>
            <person name="Sodergren E."/>
            <person name="Clifton S."/>
            <person name="Fulton L."/>
            <person name="Fulton B."/>
            <person name="Courtney L."/>
            <person name="Fronick C."/>
            <person name="Harrison M."/>
            <person name="Strong C."/>
            <person name="Farmer C."/>
            <person name="Delahaunty K."/>
            <person name="Markovic C."/>
            <person name="Hall O."/>
            <person name="Minx P."/>
            <person name="Tomlinson C."/>
            <person name="Mitreva M."/>
            <person name="Nelson J."/>
            <person name="Hou S."/>
            <person name="Wollam A."/>
            <person name="Pepin K.H."/>
            <person name="Johnson M."/>
            <person name="Bhonagiri V."/>
            <person name="Zhang X."/>
            <person name="Suruliraj S."/>
            <person name="Warren W."/>
            <person name="Chinwalla A."/>
            <person name="Mardis E.R."/>
            <person name="Wilson R.K."/>
        </authorList>
    </citation>
    <scope>NUCLEOTIDE SEQUENCE [LARGE SCALE GENOMIC DNA]</scope>
    <source>
        <strain evidence="2 3">ATCC 23685</strain>
    </source>
</reference>
<evidence type="ECO:0000256" key="1">
    <source>
        <dbReference type="SAM" id="MobiDB-lite"/>
    </source>
</evidence>
<dbReference type="AlphaFoldDB" id="D4F5T6"/>
<evidence type="ECO:0000313" key="3">
    <source>
        <dbReference type="Proteomes" id="UP000003692"/>
    </source>
</evidence>
<dbReference type="Proteomes" id="UP000003692">
    <property type="component" value="Unassembled WGS sequence"/>
</dbReference>
<accession>D4F5T6</accession>
<dbReference type="EMBL" id="ADGK01000164">
    <property type="protein sequence ID" value="EFE22875.1"/>
    <property type="molecule type" value="Genomic_DNA"/>
</dbReference>
<feature type="region of interest" description="Disordered" evidence="1">
    <location>
        <begin position="1"/>
        <end position="20"/>
    </location>
</feature>
<proteinExistence type="predicted"/>
<dbReference type="HOGENOM" id="CLU_2492918_0_0_6"/>
<evidence type="ECO:0000313" key="2">
    <source>
        <dbReference type="EMBL" id="EFE22875.1"/>
    </source>
</evidence>
<gene>
    <name evidence="2" type="ORF">EDWATA_02114</name>
</gene>
<feature type="compositionally biased region" description="Basic and acidic residues" evidence="1">
    <location>
        <begin position="7"/>
        <end position="20"/>
    </location>
</feature>
<name>D4F5T6_EDWTA</name>
<protein>
    <submittedName>
        <fullName evidence="2">Uncharacterized protein</fullName>
    </submittedName>
</protein>